<dbReference type="eggNOG" id="COG0406">
    <property type="taxonomic scope" value="Bacteria"/>
</dbReference>
<evidence type="ECO:0000256" key="4">
    <source>
        <dbReference type="PIRSR" id="PIRSR613078-2"/>
    </source>
</evidence>
<dbReference type="PANTHER" id="PTHR48100:SF1">
    <property type="entry name" value="HISTIDINE PHOSPHATASE FAMILY PROTEIN-RELATED"/>
    <property type="match status" value="1"/>
</dbReference>
<gene>
    <name evidence="5" type="ORF">N803_17545</name>
</gene>
<sequence length="187" mass="20432">MRPVQLHLVRHGQSTWNVEGRLQGQTAHPDLTDLGHEQARTAAATLAARIDGSVEVLTSDLQRARSTADRIASTLGVEATNDPDLREQALGHLEGRLTADLQPEPTPDGQHVSEVAWGGGESLRDVHERLAAPIQRARDTAYEHVVWVTHGDTMRVALARLAGRTHREVAWDPIPNGAIVTVELDRP</sequence>
<protein>
    <submittedName>
        <fullName evidence="5">Phosphoglycerate kinase</fullName>
    </submittedName>
</protein>
<dbReference type="AlphaFoldDB" id="A0A0A0JMF6"/>
<dbReference type="RefSeq" id="WP_035906238.1">
    <property type="nucleotide sequence ID" value="NZ_AVPK01000008.1"/>
</dbReference>
<dbReference type="PROSITE" id="PS00175">
    <property type="entry name" value="PG_MUTASE"/>
    <property type="match status" value="1"/>
</dbReference>
<keyword evidence="5" id="KW-0418">Kinase</keyword>
<dbReference type="EMBL" id="AVPK01000008">
    <property type="protein sequence ID" value="KGN36816.1"/>
    <property type="molecule type" value="Genomic_DNA"/>
</dbReference>
<evidence type="ECO:0000256" key="2">
    <source>
        <dbReference type="ARBA" id="ARBA00023235"/>
    </source>
</evidence>
<organism evidence="5 6">
    <name type="scientific">Knoellia subterranea KCTC 19937</name>
    <dbReference type="NCBI Taxonomy" id="1385521"/>
    <lineage>
        <taxon>Bacteria</taxon>
        <taxon>Bacillati</taxon>
        <taxon>Actinomycetota</taxon>
        <taxon>Actinomycetes</taxon>
        <taxon>Micrococcales</taxon>
        <taxon>Intrasporangiaceae</taxon>
        <taxon>Knoellia</taxon>
    </lineage>
</organism>
<keyword evidence="1" id="KW-0324">Glycolysis</keyword>
<dbReference type="OrthoDB" id="4697614at2"/>
<evidence type="ECO:0000313" key="6">
    <source>
        <dbReference type="Proteomes" id="UP000030011"/>
    </source>
</evidence>
<keyword evidence="2" id="KW-0413">Isomerase</keyword>
<dbReference type="InterPro" id="IPR013078">
    <property type="entry name" value="His_Pase_superF_clade-1"/>
</dbReference>
<comment type="caution">
    <text evidence="5">The sequence shown here is derived from an EMBL/GenBank/DDBJ whole genome shotgun (WGS) entry which is preliminary data.</text>
</comment>
<name>A0A0A0JMF6_9MICO</name>
<feature type="binding site" evidence="4">
    <location>
        <position position="63"/>
    </location>
    <ligand>
        <name>substrate</name>
    </ligand>
</feature>
<feature type="active site" description="Tele-phosphohistidine intermediate" evidence="3">
    <location>
        <position position="11"/>
    </location>
</feature>
<dbReference type="SUPFAM" id="SSF53254">
    <property type="entry name" value="Phosphoglycerate mutase-like"/>
    <property type="match status" value="1"/>
</dbReference>
<reference evidence="5 6" key="1">
    <citation type="submission" date="2013-08" db="EMBL/GenBank/DDBJ databases">
        <title>The genome sequence of Knoellia subterranea.</title>
        <authorList>
            <person name="Zhu W."/>
            <person name="Wang G."/>
        </authorList>
    </citation>
    <scope>NUCLEOTIDE SEQUENCE [LARGE SCALE GENOMIC DNA]</scope>
    <source>
        <strain evidence="5 6">KCTC 19937</strain>
    </source>
</reference>
<evidence type="ECO:0000256" key="3">
    <source>
        <dbReference type="PIRSR" id="PIRSR613078-1"/>
    </source>
</evidence>
<evidence type="ECO:0000256" key="1">
    <source>
        <dbReference type="ARBA" id="ARBA00023152"/>
    </source>
</evidence>
<feature type="binding site" evidence="4">
    <location>
        <begin position="10"/>
        <end position="17"/>
    </location>
    <ligand>
        <name>substrate</name>
    </ligand>
</feature>
<dbReference type="InterPro" id="IPR029033">
    <property type="entry name" value="His_PPase_superfam"/>
</dbReference>
<keyword evidence="5" id="KW-0808">Transferase</keyword>
<evidence type="ECO:0000313" key="5">
    <source>
        <dbReference type="EMBL" id="KGN36816.1"/>
    </source>
</evidence>
<dbReference type="STRING" id="1385521.N803_17545"/>
<dbReference type="PANTHER" id="PTHR48100">
    <property type="entry name" value="BROAD-SPECIFICITY PHOSPHATASE YOR283W-RELATED"/>
    <property type="match status" value="1"/>
</dbReference>
<keyword evidence="6" id="KW-1185">Reference proteome</keyword>
<dbReference type="CDD" id="cd07067">
    <property type="entry name" value="HP_PGM_like"/>
    <property type="match status" value="1"/>
</dbReference>
<dbReference type="InterPro" id="IPR001345">
    <property type="entry name" value="PG/BPGM_mutase_AS"/>
</dbReference>
<dbReference type="Proteomes" id="UP000030011">
    <property type="component" value="Unassembled WGS sequence"/>
</dbReference>
<dbReference type="PIRSF" id="PIRSF000709">
    <property type="entry name" value="6PFK_2-Ptase"/>
    <property type="match status" value="1"/>
</dbReference>
<dbReference type="GO" id="GO:0005737">
    <property type="term" value="C:cytoplasm"/>
    <property type="evidence" value="ECO:0007669"/>
    <property type="project" value="TreeGrafter"/>
</dbReference>
<proteinExistence type="predicted"/>
<dbReference type="Pfam" id="PF00300">
    <property type="entry name" value="His_Phos_1"/>
    <property type="match status" value="1"/>
</dbReference>
<dbReference type="GO" id="GO:0016301">
    <property type="term" value="F:kinase activity"/>
    <property type="evidence" value="ECO:0007669"/>
    <property type="project" value="UniProtKB-KW"/>
</dbReference>
<dbReference type="Gene3D" id="3.40.50.1240">
    <property type="entry name" value="Phosphoglycerate mutase-like"/>
    <property type="match status" value="1"/>
</dbReference>
<dbReference type="GO" id="GO:0016791">
    <property type="term" value="F:phosphatase activity"/>
    <property type="evidence" value="ECO:0007669"/>
    <property type="project" value="TreeGrafter"/>
</dbReference>
<dbReference type="SMART" id="SM00855">
    <property type="entry name" value="PGAM"/>
    <property type="match status" value="1"/>
</dbReference>
<feature type="active site" description="Proton donor/acceptor" evidence="3">
    <location>
        <position position="87"/>
    </location>
</feature>
<accession>A0A0A0JMF6</accession>
<dbReference type="InterPro" id="IPR050275">
    <property type="entry name" value="PGM_Phosphatase"/>
</dbReference>